<dbReference type="PANTHER" id="PTHR12947:SF13">
    <property type="entry name" value="FI19924P1"/>
    <property type="match status" value="1"/>
</dbReference>
<dbReference type="GO" id="GO:0016020">
    <property type="term" value="C:membrane"/>
    <property type="evidence" value="ECO:0007669"/>
    <property type="project" value="TreeGrafter"/>
</dbReference>
<dbReference type="GO" id="GO:0061578">
    <property type="term" value="F:K63-linked deubiquitinase activity"/>
    <property type="evidence" value="ECO:0007669"/>
    <property type="project" value="InterPro"/>
</dbReference>
<sequence length="629" mass="72186">MNPLISDPEQRLRAITANGSRINVPKTSYSLKSFMRSAEQILRQAKIYFDNNDLEFALTYFTRYATLHLEKLQNHPDYKQLTRAEIHDTQRLPLACFKISLQNLKVVLDQAEMIKTLLRHKFELEAEKYREEQQRLSIEKEPQSLNPQIFSDSWNFPTDREHRNDIVPRTSIAKPEYAINTIFYPNIDDNALPNVPSRELKPIVTQKNFQPEVNRSLKPSAPTLVDDYRNFQCFQSLREVLIPGDLTEKFLHLAEYNTLRITHVIVPKQTGTADSCTTEKEEEVFDIQDNRSLVTIGWIHDADPVGSAILDLDPMLFYLVIKLDIADLLVLYTVKGHEKLFMVSLTHPTQTAFLSSVDLHTHCSYQLMLPEAIAIVCSPKFNETGIFTLTDDRGLNEISNCRTTGFHPHSQDPPLFERMSSAKRLRQAAEHHSAEFHLGDINGNENDGFLAPTPVTVSKTRGTKRKNADQQATTGMKKNRSEGTSMVKLIPSKTYPNISEHPFNRDGYRYFLAEIDIHAPNRQEFDESNDTVGKPIPSYMYRLFRPSIMSLSPNDRAPQLKLNEDRMQVTGDKGYAVIRATHGVSKGAWFYEVNFVDQPETSHVRMGYSQSLVTFIRKTEHTVITYFKQ</sequence>
<keyword evidence="3" id="KW-0378">Hydrolase</keyword>
<name>A0A915JYB4_ROMCU</name>
<evidence type="ECO:0000256" key="5">
    <source>
        <dbReference type="ARBA" id="ARBA00023049"/>
    </source>
</evidence>
<keyword evidence="8" id="KW-1185">Reference proteome</keyword>
<dbReference type="InterPro" id="IPR015063">
    <property type="entry name" value="USP8_dimer"/>
</dbReference>
<reference evidence="9" key="1">
    <citation type="submission" date="2022-11" db="UniProtKB">
        <authorList>
            <consortium name="WormBaseParasite"/>
        </authorList>
    </citation>
    <scope>IDENTIFICATION</scope>
</reference>
<evidence type="ECO:0000313" key="8">
    <source>
        <dbReference type="Proteomes" id="UP000887565"/>
    </source>
</evidence>
<feature type="domain" description="USP8 dimerisation" evidence="7">
    <location>
        <begin position="10"/>
        <end position="124"/>
    </location>
</feature>
<dbReference type="InterPro" id="IPR043136">
    <property type="entry name" value="B30.2/SPRY_sf"/>
</dbReference>
<dbReference type="Proteomes" id="UP000887565">
    <property type="component" value="Unplaced"/>
</dbReference>
<dbReference type="CDD" id="cd08066">
    <property type="entry name" value="MPN_AMSH_like"/>
    <property type="match status" value="1"/>
</dbReference>
<dbReference type="GO" id="GO:0140492">
    <property type="term" value="F:metal-dependent deubiquitinase activity"/>
    <property type="evidence" value="ECO:0007669"/>
    <property type="project" value="InterPro"/>
</dbReference>
<keyword evidence="4" id="KW-0862">Zinc</keyword>
<dbReference type="GO" id="GO:0006508">
    <property type="term" value="P:proteolysis"/>
    <property type="evidence" value="ECO:0007669"/>
    <property type="project" value="UniProtKB-KW"/>
</dbReference>
<keyword evidence="5" id="KW-0482">Metalloprotease</keyword>
<dbReference type="InterPro" id="IPR013320">
    <property type="entry name" value="ConA-like_dom_sf"/>
</dbReference>
<dbReference type="AlphaFoldDB" id="A0A915JYB4"/>
<dbReference type="Gene3D" id="3.40.140.10">
    <property type="entry name" value="Cytidine Deaminase, domain 2"/>
    <property type="match status" value="1"/>
</dbReference>
<accession>A0A915JYB4</accession>
<keyword evidence="1" id="KW-0645">Protease</keyword>
<feature type="region of interest" description="Disordered" evidence="6">
    <location>
        <begin position="453"/>
        <end position="481"/>
    </location>
</feature>
<keyword evidence="2" id="KW-0479">Metal-binding</keyword>
<dbReference type="SUPFAM" id="SSF49899">
    <property type="entry name" value="Concanavalin A-like lectins/glucanases"/>
    <property type="match status" value="1"/>
</dbReference>
<dbReference type="GO" id="GO:0070536">
    <property type="term" value="P:protein K63-linked deubiquitination"/>
    <property type="evidence" value="ECO:0007669"/>
    <property type="project" value="InterPro"/>
</dbReference>
<evidence type="ECO:0000256" key="6">
    <source>
        <dbReference type="SAM" id="MobiDB-lite"/>
    </source>
</evidence>
<evidence type="ECO:0000256" key="3">
    <source>
        <dbReference type="ARBA" id="ARBA00022801"/>
    </source>
</evidence>
<dbReference type="PANTHER" id="PTHR12947">
    <property type="entry name" value="AMSH-LIKE PROTEASE"/>
    <property type="match status" value="1"/>
</dbReference>
<evidence type="ECO:0000256" key="4">
    <source>
        <dbReference type="ARBA" id="ARBA00022833"/>
    </source>
</evidence>
<evidence type="ECO:0000259" key="7">
    <source>
        <dbReference type="Pfam" id="PF08969"/>
    </source>
</evidence>
<evidence type="ECO:0000313" key="9">
    <source>
        <dbReference type="WBParaSite" id="nRc.2.0.1.t31337-RA"/>
    </source>
</evidence>
<dbReference type="SUPFAM" id="SSF140856">
    <property type="entry name" value="USP8 N-terminal domain-like"/>
    <property type="match status" value="1"/>
</dbReference>
<evidence type="ECO:0000256" key="2">
    <source>
        <dbReference type="ARBA" id="ARBA00022723"/>
    </source>
</evidence>
<dbReference type="InterPro" id="IPR044098">
    <property type="entry name" value="STAMBP/STALP-like_MPN"/>
</dbReference>
<dbReference type="Gene3D" id="1.20.58.80">
    <property type="entry name" value="Phosphotransferase system, lactose/cellobiose-type IIA subunit"/>
    <property type="match status" value="1"/>
</dbReference>
<dbReference type="GO" id="GO:0046872">
    <property type="term" value="F:metal ion binding"/>
    <property type="evidence" value="ECO:0007669"/>
    <property type="project" value="UniProtKB-KW"/>
</dbReference>
<dbReference type="GO" id="GO:0005768">
    <property type="term" value="C:endosome"/>
    <property type="evidence" value="ECO:0007669"/>
    <property type="project" value="TreeGrafter"/>
</dbReference>
<organism evidence="8 9">
    <name type="scientific">Romanomermis culicivorax</name>
    <name type="common">Nematode worm</name>
    <dbReference type="NCBI Taxonomy" id="13658"/>
    <lineage>
        <taxon>Eukaryota</taxon>
        <taxon>Metazoa</taxon>
        <taxon>Ecdysozoa</taxon>
        <taxon>Nematoda</taxon>
        <taxon>Enoplea</taxon>
        <taxon>Dorylaimia</taxon>
        <taxon>Mermithida</taxon>
        <taxon>Mermithoidea</taxon>
        <taxon>Mermithidae</taxon>
        <taxon>Romanomermis</taxon>
    </lineage>
</organism>
<dbReference type="Gene3D" id="2.60.120.920">
    <property type="match status" value="1"/>
</dbReference>
<evidence type="ECO:0000256" key="1">
    <source>
        <dbReference type="ARBA" id="ARBA00022670"/>
    </source>
</evidence>
<proteinExistence type="predicted"/>
<protein>
    <submittedName>
        <fullName evidence="9">USP8 dimerisation domain-containing protein</fullName>
    </submittedName>
</protein>
<dbReference type="WBParaSite" id="nRc.2.0.1.t31337-RA">
    <property type="protein sequence ID" value="nRc.2.0.1.t31337-RA"/>
    <property type="gene ID" value="nRc.2.0.1.g31337"/>
</dbReference>
<dbReference type="Pfam" id="PF08969">
    <property type="entry name" value="USP8_dimer"/>
    <property type="match status" value="1"/>
</dbReference>